<feature type="transmembrane region" description="Helical" evidence="1">
    <location>
        <begin position="68"/>
        <end position="94"/>
    </location>
</feature>
<keyword evidence="1" id="KW-1133">Transmembrane helix</keyword>
<evidence type="ECO:0000256" key="1">
    <source>
        <dbReference type="SAM" id="Phobius"/>
    </source>
</evidence>
<sequence>MPSKPLISVGQLIDQSWDIFRGRLVELLSVSGWVLVTAILYAIALSFYPSATKLGLGGDLSNMEFIGVILFALNTFIISPIITFWVYISLTRMVRAHLARRSVDHASAIKEGRQAFIPALITTIMVLLMLVLAIVIGFGPPAIIAGIGAWFSVSGLIFVGNLLLIFGLFLALYLSVQWMVYYFFAPIATINDNLKGRQALEASRRLVAGKFWEVLARIIVPKLVFLSFGVFAMTMFSYVATFFVDASGGLNLDLQLRLTTMTNTIIPIMIVVLINPLIIISDVLLYQSLKDNRS</sequence>
<name>A0A2M7XBF0_9BACT</name>
<feature type="transmembrane region" description="Helical" evidence="1">
    <location>
        <begin position="264"/>
        <end position="286"/>
    </location>
</feature>
<feature type="transmembrane region" description="Helical" evidence="1">
    <location>
        <begin position="115"/>
        <end position="138"/>
    </location>
</feature>
<dbReference type="AlphaFoldDB" id="A0A2M7XBF0"/>
<feature type="transmembrane region" description="Helical" evidence="1">
    <location>
        <begin position="150"/>
        <end position="174"/>
    </location>
</feature>
<dbReference type="Proteomes" id="UP000229385">
    <property type="component" value="Unassembled WGS sequence"/>
</dbReference>
<keyword evidence="1" id="KW-0812">Transmembrane</keyword>
<dbReference type="EMBL" id="PFWU01000049">
    <property type="protein sequence ID" value="PJA45163.1"/>
    <property type="molecule type" value="Genomic_DNA"/>
</dbReference>
<feature type="transmembrane region" description="Helical" evidence="1">
    <location>
        <begin position="27"/>
        <end position="48"/>
    </location>
</feature>
<proteinExistence type="predicted"/>
<evidence type="ECO:0008006" key="4">
    <source>
        <dbReference type="Google" id="ProtNLM"/>
    </source>
</evidence>
<reference evidence="3" key="1">
    <citation type="submission" date="2017-09" db="EMBL/GenBank/DDBJ databases">
        <title>Depth-based differentiation of microbial function through sediment-hosted aquifers and enrichment of novel symbionts in the deep terrestrial subsurface.</title>
        <authorList>
            <person name="Probst A.J."/>
            <person name="Ladd B."/>
            <person name="Jarett J.K."/>
            <person name="Geller-Mcgrath D.E."/>
            <person name="Sieber C.M.K."/>
            <person name="Emerson J.B."/>
            <person name="Anantharaman K."/>
            <person name="Thomas B.C."/>
            <person name="Malmstrom R."/>
            <person name="Stieglmeier M."/>
            <person name="Klingl A."/>
            <person name="Woyke T."/>
            <person name="Ryan C.M."/>
            <person name="Banfield J.F."/>
        </authorList>
    </citation>
    <scope>NUCLEOTIDE SEQUENCE [LARGE SCALE GENOMIC DNA]</scope>
</reference>
<feature type="transmembrane region" description="Helical" evidence="1">
    <location>
        <begin position="223"/>
        <end position="244"/>
    </location>
</feature>
<evidence type="ECO:0000313" key="3">
    <source>
        <dbReference type="Proteomes" id="UP000229385"/>
    </source>
</evidence>
<protein>
    <recommendedName>
        <fullName evidence="4">Glycerophosphoryl diester phosphodiesterase membrane domain-containing protein</fullName>
    </recommendedName>
</protein>
<keyword evidence="1" id="KW-0472">Membrane</keyword>
<accession>A0A2M7XBF0</accession>
<evidence type="ECO:0000313" key="2">
    <source>
        <dbReference type="EMBL" id="PJA45163.1"/>
    </source>
</evidence>
<gene>
    <name evidence="2" type="ORF">CO174_05005</name>
</gene>
<organism evidence="2 3">
    <name type="scientific">Candidatus Uhrbacteria bacterium CG_4_9_14_3_um_filter_50_9</name>
    <dbReference type="NCBI Taxonomy" id="1975035"/>
    <lineage>
        <taxon>Bacteria</taxon>
        <taxon>Candidatus Uhriibacteriota</taxon>
    </lineage>
</organism>
<comment type="caution">
    <text evidence="2">The sequence shown here is derived from an EMBL/GenBank/DDBJ whole genome shotgun (WGS) entry which is preliminary data.</text>
</comment>